<evidence type="ECO:0000313" key="3">
    <source>
        <dbReference type="WBParaSite" id="ACRNAN_scaffold9142.g30204.t2"/>
    </source>
</evidence>
<accession>A0A914EP36</accession>
<dbReference type="WBParaSite" id="ACRNAN_scaffold9142.g30204.t2">
    <property type="protein sequence ID" value="ACRNAN_scaffold9142.g30204.t2"/>
    <property type="gene ID" value="ACRNAN_scaffold9142.g30204"/>
</dbReference>
<protein>
    <submittedName>
        <fullName evidence="3">Uncharacterized protein</fullName>
    </submittedName>
</protein>
<proteinExistence type="predicted"/>
<keyword evidence="2" id="KW-1185">Reference proteome</keyword>
<evidence type="ECO:0000256" key="1">
    <source>
        <dbReference type="SAM" id="SignalP"/>
    </source>
</evidence>
<evidence type="ECO:0000313" key="2">
    <source>
        <dbReference type="Proteomes" id="UP000887540"/>
    </source>
</evidence>
<dbReference type="Proteomes" id="UP000887540">
    <property type="component" value="Unplaced"/>
</dbReference>
<feature type="chain" id="PRO_5037732055" evidence="1">
    <location>
        <begin position="19"/>
        <end position="178"/>
    </location>
</feature>
<organism evidence="2 3">
    <name type="scientific">Acrobeloides nanus</name>
    <dbReference type="NCBI Taxonomy" id="290746"/>
    <lineage>
        <taxon>Eukaryota</taxon>
        <taxon>Metazoa</taxon>
        <taxon>Ecdysozoa</taxon>
        <taxon>Nematoda</taxon>
        <taxon>Chromadorea</taxon>
        <taxon>Rhabditida</taxon>
        <taxon>Tylenchina</taxon>
        <taxon>Cephalobomorpha</taxon>
        <taxon>Cephaloboidea</taxon>
        <taxon>Cephalobidae</taxon>
        <taxon>Acrobeloides</taxon>
    </lineage>
</organism>
<name>A0A914EP36_9BILA</name>
<reference evidence="3" key="1">
    <citation type="submission" date="2022-11" db="UniProtKB">
        <authorList>
            <consortium name="WormBaseParasite"/>
        </authorList>
    </citation>
    <scope>IDENTIFICATION</scope>
</reference>
<sequence>MTKFLLFLFLYTITTVDATLKCTYITDNNVMDCVNFPPVTHCLKYILFDGLVQYTRTCDYNNICGSIGNTCVYNQSFPNIGLTRKLCCCDTDNCNAPEPQSNWRRCMNNVNLQHNDQEKICADGNDFCMTLSNSGNDVRDCALGEACFGNGCRNNITIDSLTFDKICCCNTNDCNKKA</sequence>
<keyword evidence="1" id="KW-0732">Signal</keyword>
<dbReference type="AlphaFoldDB" id="A0A914EP36"/>
<feature type="signal peptide" evidence="1">
    <location>
        <begin position="1"/>
        <end position="18"/>
    </location>
</feature>